<evidence type="ECO:0000256" key="4">
    <source>
        <dbReference type="ARBA" id="ARBA00022989"/>
    </source>
</evidence>
<dbReference type="SUPFAM" id="SSF52821">
    <property type="entry name" value="Rhodanese/Cell cycle control phosphatase"/>
    <property type="match status" value="1"/>
</dbReference>
<dbReference type="Proteomes" id="UP001597106">
    <property type="component" value="Unassembled WGS sequence"/>
</dbReference>
<organism evidence="8 9">
    <name type="scientific">Methylophilus glucosoxydans</name>
    <dbReference type="NCBI Taxonomy" id="752553"/>
    <lineage>
        <taxon>Bacteria</taxon>
        <taxon>Pseudomonadati</taxon>
        <taxon>Pseudomonadota</taxon>
        <taxon>Betaproteobacteria</taxon>
        <taxon>Nitrosomonadales</taxon>
        <taxon>Methylophilaceae</taxon>
        <taxon>Methylophilus</taxon>
    </lineage>
</organism>
<dbReference type="PROSITE" id="PS50206">
    <property type="entry name" value="RHODANESE_3"/>
    <property type="match status" value="1"/>
</dbReference>
<evidence type="ECO:0000256" key="1">
    <source>
        <dbReference type="ARBA" id="ARBA00004651"/>
    </source>
</evidence>
<keyword evidence="9" id="KW-1185">Reference proteome</keyword>
<feature type="transmembrane region" description="Helical" evidence="6">
    <location>
        <begin position="132"/>
        <end position="154"/>
    </location>
</feature>
<keyword evidence="2" id="KW-1003">Cell membrane</keyword>
<gene>
    <name evidence="8" type="ORF">ACFQ1T_02040</name>
</gene>
<evidence type="ECO:0000259" key="7">
    <source>
        <dbReference type="PROSITE" id="PS50206"/>
    </source>
</evidence>
<dbReference type="CDD" id="cd01444">
    <property type="entry name" value="GlpE_ST"/>
    <property type="match status" value="1"/>
</dbReference>
<dbReference type="PANTHER" id="PTHR42709">
    <property type="entry name" value="ALKALINE PHOSPHATASE LIKE PROTEIN"/>
    <property type="match status" value="1"/>
</dbReference>
<feature type="domain" description="Rhodanese" evidence="7">
    <location>
        <begin position="217"/>
        <end position="307"/>
    </location>
</feature>
<name>A0ABW3GD57_9PROT</name>
<dbReference type="PANTHER" id="PTHR42709:SF6">
    <property type="entry name" value="UNDECAPRENYL PHOSPHATE TRANSPORTER A"/>
    <property type="match status" value="1"/>
</dbReference>
<dbReference type="EMBL" id="JBHTJW010000001">
    <property type="protein sequence ID" value="MFD0928551.1"/>
    <property type="molecule type" value="Genomic_DNA"/>
</dbReference>
<sequence>MNVVLELIQQYGLLIVFASVFLEQMGLPLPAYPTLLLAGVLIGNGQYSWAAMLLVALVAALLADSIWYRAGRKYGKRVMGKLCKISLSPDTCVRQTEALYLKFGPPALLVCKFIPGFASISSALAGSSGTPYWLFALMDGLGALLWSGSALWLGNLFSSAIDELMLTLVEMGKWGTGLVLLLLTAFIAVKWWDRQRFLKSLRMARISVQELHTLIASDAAPVILDTRAPHLIEDGWIPGAQFVTLEDVDQLTLDIDEDAPVILYCSCPNEVTAAKVAKKLIRRGYRNIRPLSGGIDAWRDAGFAITAAKDAHV</sequence>
<evidence type="ECO:0000313" key="8">
    <source>
        <dbReference type="EMBL" id="MFD0928551.1"/>
    </source>
</evidence>
<comment type="caution">
    <text evidence="8">The sequence shown here is derived from an EMBL/GenBank/DDBJ whole genome shotgun (WGS) entry which is preliminary data.</text>
</comment>
<dbReference type="InterPro" id="IPR023695">
    <property type="entry name" value="Thiosulf_sulfurTrfase"/>
</dbReference>
<dbReference type="Pfam" id="PF00581">
    <property type="entry name" value="Rhodanese"/>
    <property type="match status" value="1"/>
</dbReference>
<dbReference type="Gene3D" id="3.40.250.10">
    <property type="entry name" value="Rhodanese-like domain"/>
    <property type="match status" value="1"/>
</dbReference>
<evidence type="ECO:0000313" key="9">
    <source>
        <dbReference type="Proteomes" id="UP001597106"/>
    </source>
</evidence>
<accession>A0ABW3GD57</accession>
<keyword evidence="3 6" id="KW-0812">Transmembrane</keyword>
<protein>
    <submittedName>
        <fullName evidence="8">VTT domain-containing protein</fullName>
    </submittedName>
</protein>
<dbReference type="Pfam" id="PF09335">
    <property type="entry name" value="VTT_dom"/>
    <property type="match status" value="1"/>
</dbReference>
<dbReference type="SMART" id="SM00450">
    <property type="entry name" value="RHOD"/>
    <property type="match status" value="1"/>
</dbReference>
<evidence type="ECO:0000256" key="6">
    <source>
        <dbReference type="SAM" id="Phobius"/>
    </source>
</evidence>
<dbReference type="InterPro" id="IPR032816">
    <property type="entry name" value="VTT_dom"/>
</dbReference>
<feature type="transmembrane region" description="Helical" evidence="6">
    <location>
        <begin position="174"/>
        <end position="192"/>
    </location>
</feature>
<evidence type="ECO:0000256" key="5">
    <source>
        <dbReference type="ARBA" id="ARBA00023136"/>
    </source>
</evidence>
<keyword evidence="4 6" id="KW-1133">Transmembrane helix</keyword>
<dbReference type="InterPro" id="IPR001763">
    <property type="entry name" value="Rhodanese-like_dom"/>
</dbReference>
<evidence type="ECO:0000256" key="3">
    <source>
        <dbReference type="ARBA" id="ARBA00022692"/>
    </source>
</evidence>
<dbReference type="InterPro" id="IPR036873">
    <property type="entry name" value="Rhodanese-like_dom_sf"/>
</dbReference>
<feature type="transmembrane region" description="Helical" evidence="6">
    <location>
        <begin position="47"/>
        <end position="67"/>
    </location>
</feature>
<proteinExistence type="predicted"/>
<evidence type="ECO:0000256" key="2">
    <source>
        <dbReference type="ARBA" id="ARBA00022475"/>
    </source>
</evidence>
<reference evidence="9" key="1">
    <citation type="journal article" date="2019" name="Int. J. Syst. Evol. Microbiol.">
        <title>The Global Catalogue of Microorganisms (GCM) 10K type strain sequencing project: providing services to taxonomists for standard genome sequencing and annotation.</title>
        <authorList>
            <consortium name="The Broad Institute Genomics Platform"/>
            <consortium name="The Broad Institute Genome Sequencing Center for Infectious Disease"/>
            <person name="Wu L."/>
            <person name="Ma J."/>
        </authorList>
    </citation>
    <scope>NUCLEOTIDE SEQUENCE [LARGE SCALE GENOMIC DNA]</scope>
    <source>
        <strain evidence="9">CCUG 59685</strain>
    </source>
</reference>
<dbReference type="InterPro" id="IPR051311">
    <property type="entry name" value="DedA_domain"/>
</dbReference>
<dbReference type="RefSeq" id="WP_379073608.1">
    <property type="nucleotide sequence ID" value="NZ_JBHTJW010000001.1"/>
</dbReference>
<comment type="subcellular location">
    <subcellularLocation>
        <location evidence="1">Cell membrane</location>
        <topology evidence="1">Multi-pass membrane protein</topology>
    </subcellularLocation>
</comment>
<keyword evidence="5 6" id="KW-0472">Membrane</keyword>
<feature type="transmembrane region" description="Helical" evidence="6">
    <location>
        <begin position="7"/>
        <end position="27"/>
    </location>
</feature>